<keyword evidence="11" id="KW-1185">Reference proteome</keyword>
<proteinExistence type="inferred from homology"/>
<dbReference type="PANTHER" id="PTHR12369:SF5">
    <property type="entry name" value="HEXOSYLTRANSFERASE"/>
    <property type="match status" value="1"/>
</dbReference>
<evidence type="ECO:0000313" key="10">
    <source>
        <dbReference type="EMBL" id="EDV22125.1"/>
    </source>
</evidence>
<dbReference type="AlphaFoldDB" id="B3S4Q4"/>
<dbReference type="InParanoid" id="B3S4Q4"/>
<dbReference type="RefSeq" id="XP_002115280.1">
    <property type="nucleotide sequence ID" value="XM_002115244.1"/>
</dbReference>
<dbReference type="Proteomes" id="UP000009022">
    <property type="component" value="Unassembled WGS sequence"/>
</dbReference>
<dbReference type="eggNOG" id="KOG3588">
    <property type="taxonomic scope" value="Eukaryota"/>
</dbReference>
<comment type="similarity">
    <text evidence="2 9">Belongs to the chondroitin N-acetylgalactosaminyltransferase family.</text>
</comment>
<gene>
    <name evidence="10" type="ORF">TRIADDRAFT_29300</name>
</gene>
<dbReference type="SUPFAM" id="SSF53448">
    <property type="entry name" value="Nucleotide-diphospho-sugar transferases"/>
    <property type="match status" value="1"/>
</dbReference>
<dbReference type="InterPro" id="IPR029044">
    <property type="entry name" value="Nucleotide-diphossugar_trans"/>
</dbReference>
<organism evidence="10 11">
    <name type="scientific">Trichoplax adhaerens</name>
    <name type="common">Trichoplax reptans</name>
    <dbReference type="NCBI Taxonomy" id="10228"/>
    <lineage>
        <taxon>Eukaryota</taxon>
        <taxon>Metazoa</taxon>
        <taxon>Placozoa</taxon>
        <taxon>Uniplacotomia</taxon>
        <taxon>Trichoplacea</taxon>
        <taxon>Trichoplacidae</taxon>
        <taxon>Trichoplax</taxon>
    </lineage>
</organism>
<dbReference type="Pfam" id="PF05679">
    <property type="entry name" value="CHGN"/>
    <property type="match status" value="1"/>
</dbReference>
<dbReference type="OrthoDB" id="5971499at2759"/>
<evidence type="ECO:0000256" key="2">
    <source>
        <dbReference type="ARBA" id="ARBA00009239"/>
    </source>
</evidence>
<dbReference type="GO" id="GO:0008376">
    <property type="term" value="F:acetylgalactosaminyltransferase activity"/>
    <property type="evidence" value="ECO:0007669"/>
    <property type="project" value="InterPro"/>
</dbReference>
<dbReference type="InterPro" id="IPR008428">
    <property type="entry name" value="Chond_GalNAc"/>
</dbReference>
<comment type="subcellular location">
    <subcellularLocation>
        <location evidence="1 9">Golgi apparatus</location>
        <location evidence="1 9">Golgi stack membrane</location>
        <topology evidence="1 9">Single-pass type II membrane protein</topology>
    </subcellularLocation>
</comment>
<dbReference type="CTD" id="6756624"/>
<dbReference type="EMBL" id="DS985250">
    <property type="protein sequence ID" value="EDV22125.1"/>
    <property type="molecule type" value="Genomic_DNA"/>
</dbReference>
<dbReference type="GeneID" id="6756624"/>
<evidence type="ECO:0000256" key="4">
    <source>
        <dbReference type="ARBA" id="ARBA00022692"/>
    </source>
</evidence>
<protein>
    <recommendedName>
        <fullName evidence="9">Hexosyltransferase</fullName>
        <ecNumber evidence="9">2.4.1.-</ecNumber>
    </recommendedName>
</protein>
<dbReference type="EC" id="2.4.1.-" evidence="9"/>
<dbReference type="Gene3D" id="3.90.550.10">
    <property type="entry name" value="Spore Coat Polysaccharide Biosynthesis Protein SpsA, Chain A"/>
    <property type="match status" value="1"/>
</dbReference>
<keyword evidence="5 9" id="KW-0735">Signal-anchor</keyword>
<evidence type="ECO:0000256" key="8">
    <source>
        <dbReference type="ARBA" id="ARBA00023136"/>
    </source>
</evidence>
<keyword evidence="6" id="KW-1133">Transmembrane helix</keyword>
<evidence type="ECO:0000256" key="6">
    <source>
        <dbReference type="ARBA" id="ARBA00022989"/>
    </source>
</evidence>
<keyword evidence="7 9" id="KW-0333">Golgi apparatus</keyword>
<dbReference type="InterPro" id="IPR051227">
    <property type="entry name" value="CS_glycosyltransferase"/>
</dbReference>
<dbReference type="HOGENOM" id="CLU_078350_0_0_1"/>
<evidence type="ECO:0000256" key="9">
    <source>
        <dbReference type="RuleBase" id="RU364016"/>
    </source>
</evidence>
<evidence type="ECO:0000256" key="7">
    <source>
        <dbReference type="ARBA" id="ARBA00023034"/>
    </source>
</evidence>
<dbReference type="KEGG" id="tad:TRIADDRAFT_29300"/>
<evidence type="ECO:0000313" key="11">
    <source>
        <dbReference type="Proteomes" id="UP000009022"/>
    </source>
</evidence>
<dbReference type="PANTHER" id="PTHR12369">
    <property type="entry name" value="CHONDROITIN SYNTHASE"/>
    <property type="match status" value="1"/>
</dbReference>
<keyword evidence="3 9" id="KW-0808">Transferase</keyword>
<dbReference type="PhylomeDB" id="B3S4Q4"/>
<reference evidence="10 11" key="1">
    <citation type="journal article" date="2008" name="Nature">
        <title>The Trichoplax genome and the nature of placozoans.</title>
        <authorList>
            <person name="Srivastava M."/>
            <person name="Begovic E."/>
            <person name="Chapman J."/>
            <person name="Putnam N.H."/>
            <person name="Hellsten U."/>
            <person name="Kawashima T."/>
            <person name="Kuo A."/>
            <person name="Mitros T."/>
            <person name="Salamov A."/>
            <person name="Carpenter M.L."/>
            <person name="Signorovitch A.Y."/>
            <person name="Moreno M.A."/>
            <person name="Kamm K."/>
            <person name="Grimwood J."/>
            <person name="Schmutz J."/>
            <person name="Shapiro H."/>
            <person name="Grigoriev I.V."/>
            <person name="Buss L.W."/>
            <person name="Schierwater B."/>
            <person name="Dellaporta S.L."/>
            <person name="Rokhsar D.S."/>
        </authorList>
    </citation>
    <scope>NUCLEOTIDE SEQUENCE [LARGE SCALE GENOMIC DNA]</scope>
    <source>
        <strain evidence="10 11">Grell-BS-1999</strain>
    </source>
</reference>
<name>B3S4Q4_TRIAD</name>
<keyword evidence="8" id="KW-0472">Membrane</keyword>
<accession>B3S4Q4</accession>
<keyword evidence="4" id="KW-0812">Transmembrane</keyword>
<evidence type="ECO:0000256" key="1">
    <source>
        <dbReference type="ARBA" id="ARBA00004447"/>
    </source>
</evidence>
<evidence type="ECO:0000256" key="5">
    <source>
        <dbReference type="ARBA" id="ARBA00022968"/>
    </source>
</evidence>
<dbReference type="OMA" id="KFIFRRY"/>
<sequence>MKAINSKLPDPFILHNVVSVERNHDSRNGDRYFLNLLLRKSNHSPLYRVSTYVYQPIGQHVLCLPGGLRWKNHVHVTVIISVKNQGYWLKKFIENMSKLYVTTKDPNFSVVIVDFNSTDIDIDGLLKRSSLKRYKIIRKVGHFSRALGLQMGADSVTNRHSIVLLMDLHLSIPNNFIDNVRRRTVERRTTFVPYFLRLNCNYSPSRPNGYWEDQSYGIVGIYKSDFDRIGGMNTKIYKYKWGGEDWELLSRILSHGLEVERFRYPQFFHYFHRRRGTFYKGTVHDRGTVLYYLNIIWQKFIFRRYGKE</sequence>
<dbReference type="GO" id="GO:0032580">
    <property type="term" value="C:Golgi cisterna membrane"/>
    <property type="evidence" value="ECO:0007669"/>
    <property type="project" value="UniProtKB-SubCell"/>
</dbReference>
<evidence type="ECO:0000256" key="3">
    <source>
        <dbReference type="ARBA" id="ARBA00022679"/>
    </source>
</evidence>